<dbReference type="InterPro" id="IPR000623">
    <property type="entry name" value="Shikimate_kinase/TSH1"/>
</dbReference>
<evidence type="ECO:0000256" key="10">
    <source>
        <dbReference type="ARBA" id="ARBA00022741"/>
    </source>
</evidence>
<comment type="cofactor">
    <cofactor evidence="3">
        <name>Zn(2+)</name>
        <dbReference type="ChEBI" id="CHEBI:29105"/>
    </cofactor>
</comment>
<evidence type="ECO:0000256" key="1">
    <source>
        <dbReference type="ARBA" id="ARBA00001911"/>
    </source>
</evidence>
<evidence type="ECO:0000259" key="18">
    <source>
        <dbReference type="Pfam" id="PF01761"/>
    </source>
</evidence>
<dbReference type="UniPathway" id="UPA00053">
    <property type="reaction ID" value="UER00088"/>
</dbReference>
<dbReference type="PROSITE" id="PS01128">
    <property type="entry name" value="SHIKIMATE_KINASE"/>
    <property type="match status" value="1"/>
</dbReference>
<feature type="domain" description="3-dehydroquinate synthase C-terminal" evidence="19">
    <location>
        <begin position="345"/>
        <end position="474"/>
    </location>
</feature>
<comment type="cofactor">
    <cofactor evidence="1">
        <name>NAD(+)</name>
        <dbReference type="ChEBI" id="CHEBI:57540"/>
    </cofactor>
</comment>
<feature type="domain" description="3-dehydroquinate synthase N-terminal" evidence="18">
    <location>
        <begin position="231"/>
        <end position="343"/>
    </location>
</feature>
<evidence type="ECO:0000256" key="12">
    <source>
        <dbReference type="ARBA" id="ARBA00022833"/>
    </source>
</evidence>
<dbReference type="GO" id="GO:0008652">
    <property type="term" value="P:amino acid biosynthetic process"/>
    <property type="evidence" value="ECO:0007669"/>
    <property type="project" value="UniProtKB-KW"/>
</dbReference>
<keyword evidence="15" id="KW-0057">Aromatic amino acid biosynthesis</keyword>
<evidence type="ECO:0000256" key="11">
    <source>
        <dbReference type="ARBA" id="ARBA00022777"/>
    </source>
</evidence>
<comment type="catalytic activity">
    <reaction evidence="17">
        <text>shikimate + ATP = 3-phosphoshikimate + ADP + H(+)</text>
        <dbReference type="Rhea" id="RHEA:13121"/>
        <dbReference type="ChEBI" id="CHEBI:15378"/>
        <dbReference type="ChEBI" id="CHEBI:30616"/>
        <dbReference type="ChEBI" id="CHEBI:36208"/>
        <dbReference type="ChEBI" id="CHEBI:145989"/>
        <dbReference type="ChEBI" id="CHEBI:456216"/>
        <dbReference type="EC" id="2.7.1.71"/>
    </reaction>
</comment>
<evidence type="ECO:0000256" key="17">
    <source>
        <dbReference type="ARBA" id="ARBA00048567"/>
    </source>
</evidence>
<dbReference type="Pfam" id="PF01202">
    <property type="entry name" value="SKI"/>
    <property type="match status" value="1"/>
</dbReference>
<name>A0A6J5Z8M3_9ZZZZ</name>
<gene>
    <name evidence="20" type="ORF">UFOPK3547_00401</name>
</gene>
<accession>A0A6J5Z8M3</accession>
<keyword evidence="8" id="KW-0808">Transferase</keyword>
<dbReference type="GO" id="GO:0005524">
    <property type="term" value="F:ATP binding"/>
    <property type="evidence" value="ECO:0007669"/>
    <property type="project" value="UniProtKB-KW"/>
</dbReference>
<dbReference type="InterPro" id="IPR030960">
    <property type="entry name" value="DHQS/DOIS_N"/>
</dbReference>
<keyword evidence="12" id="KW-0862">Zinc</keyword>
<dbReference type="GO" id="GO:0009073">
    <property type="term" value="P:aromatic amino acid family biosynthetic process"/>
    <property type="evidence" value="ECO:0007669"/>
    <property type="project" value="UniProtKB-KW"/>
</dbReference>
<evidence type="ECO:0000259" key="19">
    <source>
        <dbReference type="Pfam" id="PF24621"/>
    </source>
</evidence>
<dbReference type="Gene3D" id="3.40.50.1970">
    <property type="match status" value="1"/>
</dbReference>
<keyword evidence="9" id="KW-0479">Metal-binding</keyword>
<evidence type="ECO:0000256" key="2">
    <source>
        <dbReference type="ARBA" id="ARBA00001941"/>
    </source>
</evidence>
<dbReference type="Gene3D" id="1.20.1090.10">
    <property type="entry name" value="Dehydroquinate synthase-like - alpha domain"/>
    <property type="match status" value="1"/>
</dbReference>
<evidence type="ECO:0000256" key="3">
    <source>
        <dbReference type="ARBA" id="ARBA00001947"/>
    </source>
</evidence>
<dbReference type="InterPro" id="IPR031322">
    <property type="entry name" value="Shikimate/glucono_kinase"/>
</dbReference>
<keyword evidence="13" id="KW-0067">ATP-binding</keyword>
<keyword evidence="10" id="KW-0547">Nucleotide-binding</keyword>
<dbReference type="PANTHER" id="PTHR43622:SF1">
    <property type="entry name" value="3-DEHYDROQUINATE SYNTHASE"/>
    <property type="match status" value="1"/>
</dbReference>
<organism evidence="20">
    <name type="scientific">freshwater metagenome</name>
    <dbReference type="NCBI Taxonomy" id="449393"/>
    <lineage>
        <taxon>unclassified sequences</taxon>
        <taxon>metagenomes</taxon>
        <taxon>ecological metagenomes</taxon>
    </lineage>
</organism>
<evidence type="ECO:0000256" key="6">
    <source>
        <dbReference type="ARBA" id="ARBA00022490"/>
    </source>
</evidence>
<dbReference type="InterPro" id="IPR056179">
    <property type="entry name" value="DHQS_C"/>
</dbReference>
<dbReference type="GO" id="GO:0004765">
    <property type="term" value="F:shikimate kinase activity"/>
    <property type="evidence" value="ECO:0007669"/>
    <property type="project" value="UniProtKB-EC"/>
</dbReference>
<dbReference type="EC" id="2.7.1.71" evidence="5"/>
<dbReference type="InterPro" id="IPR050071">
    <property type="entry name" value="Dehydroquinate_synthase"/>
</dbReference>
<comment type="pathway">
    <text evidence="4">Metabolic intermediate biosynthesis; chorismate biosynthesis; chorismate from D-erythrose 4-phosphate and phosphoenolpyruvate: step 5/7.</text>
</comment>
<dbReference type="GO" id="GO:0046872">
    <property type="term" value="F:metal ion binding"/>
    <property type="evidence" value="ECO:0007669"/>
    <property type="project" value="UniProtKB-KW"/>
</dbReference>
<evidence type="ECO:0000256" key="13">
    <source>
        <dbReference type="ARBA" id="ARBA00022840"/>
    </source>
</evidence>
<dbReference type="FunFam" id="3.40.50.1970:FF:000007">
    <property type="entry name" value="Pentafunctional AROM polypeptide"/>
    <property type="match status" value="1"/>
</dbReference>
<evidence type="ECO:0000256" key="4">
    <source>
        <dbReference type="ARBA" id="ARBA00004842"/>
    </source>
</evidence>
<keyword evidence="7" id="KW-0028">Amino-acid biosynthesis</keyword>
<dbReference type="CDD" id="cd00464">
    <property type="entry name" value="SK"/>
    <property type="match status" value="1"/>
</dbReference>
<dbReference type="PRINTS" id="PR01100">
    <property type="entry name" value="SHIKIMTKNASE"/>
</dbReference>
<dbReference type="EMBL" id="CAESAN010000022">
    <property type="protein sequence ID" value="CAB4338904.1"/>
    <property type="molecule type" value="Genomic_DNA"/>
</dbReference>
<evidence type="ECO:0000256" key="16">
    <source>
        <dbReference type="ARBA" id="ARBA00023239"/>
    </source>
</evidence>
<dbReference type="Gene3D" id="3.40.50.300">
    <property type="entry name" value="P-loop containing nucleotide triphosphate hydrolases"/>
    <property type="match status" value="1"/>
</dbReference>
<evidence type="ECO:0000256" key="7">
    <source>
        <dbReference type="ARBA" id="ARBA00022605"/>
    </source>
</evidence>
<protein>
    <recommendedName>
        <fullName evidence="5">shikimate kinase</fullName>
        <ecNumber evidence="5">2.7.1.71</ecNumber>
    </recommendedName>
</protein>
<dbReference type="InterPro" id="IPR027417">
    <property type="entry name" value="P-loop_NTPase"/>
</dbReference>
<reference evidence="20" key="1">
    <citation type="submission" date="2020-05" db="EMBL/GenBank/DDBJ databases">
        <authorList>
            <person name="Chiriac C."/>
            <person name="Salcher M."/>
            <person name="Ghai R."/>
            <person name="Kavagutti S V."/>
        </authorList>
    </citation>
    <scope>NUCLEOTIDE SEQUENCE</scope>
</reference>
<keyword evidence="14" id="KW-0520">NAD</keyword>
<sequence length="511" mass="53613">MEPALNRSLVFIGFMGAGKSTAARRTAELLGIHCSDSDELIEEKTGLSAAQHFEAHGEPAFRAAEEAAVLELLAQPPQVISLGGGSLGSVAVVEALEDHVTVLLDVDLDVAWARIQGSDRPLGRDRAGFEYLYHEREAVYRELADANFSSSDSDVIEAALPSLVSMAHGSAGSLRMLWAAGPGGGYPVWVGEDALAHAPWPLPVESRRIVVSDTNVGDLYAGKIPHASGLIEIPAGEESKTLQTAESVWHALVEQHATRADHIVAVGGGVVGDLAGFCAGTYQRGVPVVQVPTTLVAQVDSAFGGKTGVDLPEAKNYVGIYHQPSAVIVDPALLASLPPEQMAAGYAEVVKTALIAGGLLWERVGGGDGIDEQIIRECARTKLAVVAADERDAGPRQKLNLGHTVGHAIEAATGYSVLNHGEAISLGLLAALRLSDNDELRAEVKALLAAAGLPTSFAGLDVEAVLEATTLDKKRLRGDVPFVLCSDPGSVRYGVEVDERELRAAVEELVA</sequence>
<comment type="cofactor">
    <cofactor evidence="2">
        <name>Co(2+)</name>
        <dbReference type="ChEBI" id="CHEBI:48828"/>
    </cofactor>
</comment>
<keyword evidence="16" id="KW-0456">Lyase</keyword>
<dbReference type="SUPFAM" id="SSF52540">
    <property type="entry name" value="P-loop containing nucleoside triphosphate hydrolases"/>
    <property type="match status" value="1"/>
</dbReference>
<dbReference type="CDD" id="cd08195">
    <property type="entry name" value="DHQS"/>
    <property type="match status" value="1"/>
</dbReference>
<evidence type="ECO:0000313" key="20">
    <source>
        <dbReference type="EMBL" id="CAB4338904.1"/>
    </source>
</evidence>
<dbReference type="Pfam" id="PF01761">
    <property type="entry name" value="DHQ_synthase"/>
    <property type="match status" value="1"/>
</dbReference>
<dbReference type="SUPFAM" id="SSF56796">
    <property type="entry name" value="Dehydroquinate synthase-like"/>
    <property type="match status" value="1"/>
</dbReference>
<keyword evidence="11" id="KW-0418">Kinase</keyword>
<dbReference type="InterPro" id="IPR023000">
    <property type="entry name" value="Shikimate_kinase_CS"/>
</dbReference>
<evidence type="ECO:0000256" key="5">
    <source>
        <dbReference type="ARBA" id="ARBA00012154"/>
    </source>
</evidence>
<evidence type="ECO:0000256" key="9">
    <source>
        <dbReference type="ARBA" id="ARBA00022723"/>
    </source>
</evidence>
<evidence type="ECO:0000256" key="15">
    <source>
        <dbReference type="ARBA" id="ARBA00023141"/>
    </source>
</evidence>
<proteinExistence type="inferred from homology"/>
<dbReference type="HAMAP" id="MF_00109">
    <property type="entry name" value="Shikimate_kinase"/>
    <property type="match status" value="1"/>
</dbReference>
<dbReference type="GO" id="GO:0003856">
    <property type="term" value="F:3-dehydroquinate synthase activity"/>
    <property type="evidence" value="ECO:0007669"/>
    <property type="project" value="TreeGrafter"/>
</dbReference>
<dbReference type="AlphaFoldDB" id="A0A6J5Z8M3"/>
<evidence type="ECO:0000256" key="8">
    <source>
        <dbReference type="ARBA" id="ARBA00022679"/>
    </source>
</evidence>
<dbReference type="Pfam" id="PF24621">
    <property type="entry name" value="DHQS_C"/>
    <property type="match status" value="1"/>
</dbReference>
<dbReference type="PANTHER" id="PTHR43622">
    <property type="entry name" value="3-DEHYDROQUINATE SYNTHASE"/>
    <property type="match status" value="1"/>
</dbReference>
<dbReference type="GO" id="GO:0009423">
    <property type="term" value="P:chorismate biosynthetic process"/>
    <property type="evidence" value="ECO:0007669"/>
    <property type="project" value="UniProtKB-UniPathway"/>
</dbReference>
<evidence type="ECO:0000256" key="14">
    <source>
        <dbReference type="ARBA" id="ARBA00023027"/>
    </source>
</evidence>
<keyword evidence="6" id="KW-0963">Cytoplasm</keyword>